<evidence type="ECO:0000256" key="3">
    <source>
        <dbReference type="ARBA" id="ARBA00022729"/>
    </source>
</evidence>
<keyword evidence="3" id="KW-0732">Signal</keyword>
<sequence length="404" mass="41603">MVSTIPGGTSTVVDTVTITVPVTSTEVTTLWGSSCSANNPNTSPTSTPTDTPTPTPTPTLSTPPPSIIVTSSSSTEANGNVTPVVQTITSTVPPVLVTPTGEPGPVRTSSDRSRNLGPIIGGVVGGVAGLGALILLILFFIRRRQRWDDIFDTDDVPVASSNNPKKEKLVEAGPKPYHYGLVGHTKSPSLSTPPASPPPSRGGPTTLLDGGADRSHNRNTSTTPLLGPAMNPMGRPSTSPSSRPPSSRPPSTGSPLGFGSQVEIVGQGQMWDPNGLYNAPSQPQPQRPGSSSRFSMGAVGPMAAMMGRSDGDHRTGSPVSFQERRILQVTNADLLPQSPQTPGVGSSSLDNRLSVDPQRDGKGRIISKGEKAPIVHLDGGRFQEDIAGSSSSAPAGPAPPAYSA</sequence>
<keyword evidence="2 9" id="KW-0812">Transmembrane</keyword>
<evidence type="ECO:0000256" key="2">
    <source>
        <dbReference type="ARBA" id="ARBA00022692"/>
    </source>
</evidence>
<accession>A0AAD5Z0G2</accession>
<evidence type="ECO:0000313" key="11">
    <source>
        <dbReference type="Proteomes" id="UP001213000"/>
    </source>
</evidence>
<dbReference type="AlphaFoldDB" id="A0AAD5Z0G2"/>
<feature type="compositionally biased region" description="Pro residues" evidence="8">
    <location>
        <begin position="51"/>
        <end position="64"/>
    </location>
</feature>
<feature type="region of interest" description="Disordered" evidence="8">
    <location>
        <begin position="31"/>
        <end position="64"/>
    </location>
</feature>
<keyword evidence="4 9" id="KW-1133">Transmembrane helix</keyword>
<feature type="region of interest" description="Disordered" evidence="8">
    <location>
        <begin position="153"/>
        <end position="404"/>
    </location>
</feature>
<evidence type="ECO:0000256" key="4">
    <source>
        <dbReference type="ARBA" id="ARBA00022989"/>
    </source>
</evidence>
<feature type="transmembrane region" description="Helical" evidence="9">
    <location>
        <begin position="119"/>
        <end position="141"/>
    </location>
</feature>
<comment type="caution">
    <text evidence="10">The sequence shown here is derived from an EMBL/GenBank/DDBJ whole genome shotgun (WGS) entry which is preliminary data.</text>
</comment>
<dbReference type="GO" id="GO:0016020">
    <property type="term" value="C:membrane"/>
    <property type="evidence" value="ECO:0007669"/>
    <property type="project" value="UniProtKB-SubCell"/>
</dbReference>
<keyword evidence="6" id="KW-1015">Disulfide bond</keyword>
<keyword evidence="5 9" id="KW-0472">Membrane</keyword>
<evidence type="ECO:0000256" key="8">
    <source>
        <dbReference type="SAM" id="MobiDB-lite"/>
    </source>
</evidence>
<feature type="compositionally biased region" description="Low complexity" evidence="8">
    <location>
        <begin position="31"/>
        <end position="50"/>
    </location>
</feature>
<feature type="compositionally biased region" description="Basic and acidic residues" evidence="8">
    <location>
        <begin position="357"/>
        <end position="384"/>
    </location>
</feature>
<reference evidence="10" key="1">
    <citation type="submission" date="2022-07" db="EMBL/GenBank/DDBJ databases">
        <title>Genome Sequence of Leucocoprinus birnbaumii.</title>
        <authorList>
            <person name="Buettner E."/>
        </authorList>
    </citation>
    <scope>NUCLEOTIDE SEQUENCE</scope>
    <source>
        <strain evidence="10">VT141</strain>
    </source>
</reference>
<evidence type="ECO:0000256" key="7">
    <source>
        <dbReference type="ARBA" id="ARBA00023319"/>
    </source>
</evidence>
<evidence type="ECO:0000313" key="10">
    <source>
        <dbReference type="EMBL" id="KAJ3576857.1"/>
    </source>
</evidence>
<evidence type="ECO:0000256" key="5">
    <source>
        <dbReference type="ARBA" id="ARBA00023136"/>
    </source>
</evidence>
<dbReference type="InterPro" id="IPR000920">
    <property type="entry name" value="Myelin_P0-rel"/>
</dbReference>
<proteinExistence type="predicted"/>
<dbReference type="Proteomes" id="UP001213000">
    <property type="component" value="Unassembled WGS sequence"/>
</dbReference>
<feature type="compositionally biased region" description="Low complexity" evidence="8">
    <location>
        <begin position="287"/>
        <end position="307"/>
    </location>
</feature>
<keyword evidence="11" id="KW-1185">Reference proteome</keyword>
<organism evidence="10 11">
    <name type="scientific">Leucocoprinus birnbaumii</name>
    <dbReference type="NCBI Taxonomy" id="56174"/>
    <lineage>
        <taxon>Eukaryota</taxon>
        <taxon>Fungi</taxon>
        <taxon>Dikarya</taxon>
        <taxon>Basidiomycota</taxon>
        <taxon>Agaricomycotina</taxon>
        <taxon>Agaricomycetes</taxon>
        <taxon>Agaricomycetidae</taxon>
        <taxon>Agaricales</taxon>
        <taxon>Agaricineae</taxon>
        <taxon>Agaricaceae</taxon>
        <taxon>Leucocoprinus</taxon>
    </lineage>
</organism>
<keyword evidence="7" id="KW-0393">Immunoglobulin domain</keyword>
<evidence type="ECO:0000256" key="9">
    <source>
        <dbReference type="SAM" id="Phobius"/>
    </source>
</evidence>
<dbReference type="EMBL" id="JANIEX010000003">
    <property type="protein sequence ID" value="KAJ3576857.1"/>
    <property type="molecule type" value="Genomic_DNA"/>
</dbReference>
<feature type="compositionally biased region" description="Polar residues" evidence="8">
    <location>
        <begin position="337"/>
        <end position="351"/>
    </location>
</feature>
<dbReference type="PRINTS" id="PR00213">
    <property type="entry name" value="MYELINP0"/>
</dbReference>
<comment type="subcellular location">
    <subcellularLocation>
        <location evidence="1">Membrane</location>
    </subcellularLocation>
</comment>
<gene>
    <name evidence="10" type="ORF">NP233_g133</name>
</gene>
<evidence type="ECO:0000256" key="1">
    <source>
        <dbReference type="ARBA" id="ARBA00004370"/>
    </source>
</evidence>
<protein>
    <submittedName>
        <fullName evidence="10">Uncharacterized protein</fullName>
    </submittedName>
</protein>
<name>A0AAD5Z0G2_9AGAR</name>
<evidence type="ECO:0000256" key="6">
    <source>
        <dbReference type="ARBA" id="ARBA00023157"/>
    </source>
</evidence>